<proteinExistence type="predicted"/>
<dbReference type="EMBL" id="JAXOVC010000003">
    <property type="protein sequence ID" value="KAK4504508.1"/>
    <property type="molecule type" value="Genomic_DNA"/>
</dbReference>
<organism evidence="2 3">
    <name type="scientific">Zasmidium cellare</name>
    <name type="common">Wine cellar mold</name>
    <name type="synonym">Racodium cellare</name>
    <dbReference type="NCBI Taxonomy" id="395010"/>
    <lineage>
        <taxon>Eukaryota</taxon>
        <taxon>Fungi</taxon>
        <taxon>Dikarya</taxon>
        <taxon>Ascomycota</taxon>
        <taxon>Pezizomycotina</taxon>
        <taxon>Dothideomycetes</taxon>
        <taxon>Dothideomycetidae</taxon>
        <taxon>Mycosphaerellales</taxon>
        <taxon>Mycosphaerellaceae</taxon>
        <taxon>Zasmidium</taxon>
    </lineage>
</organism>
<accession>A0ABR0ETV5</accession>
<feature type="chain" id="PRO_5045397186" evidence="1">
    <location>
        <begin position="18"/>
        <end position="155"/>
    </location>
</feature>
<comment type="caution">
    <text evidence="2">The sequence shown here is derived from an EMBL/GenBank/DDBJ whole genome shotgun (WGS) entry which is preliminary data.</text>
</comment>
<dbReference type="Proteomes" id="UP001305779">
    <property type="component" value="Unassembled WGS sequence"/>
</dbReference>
<keyword evidence="1" id="KW-0732">Signal</keyword>
<protein>
    <submittedName>
        <fullName evidence="2">Uncharacterized protein</fullName>
    </submittedName>
</protein>
<sequence>MKLTHILALLPITLAYALPAGESSNRKISLTDGEDGLDTRALSTRANVPGLHCGYTRAALCALNVGGVAAQCIWAAIDIGTDPAADGRPRTAGYAWGYRPRQGKKHEGKVLDNSHTLKKVDEAAIGIICLIVNRDASQVSLPPQASLPGLQPSTA</sequence>
<keyword evidence="3" id="KW-1185">Reference proteome</keyword>
<evidence type="ECO:0000313" key="2">
    <source>
        <dbReference type="EMBL" id="KAK4504508.1"/>
    </source>
</evidence>
<name>A0ABR0ETV5_ZASCE</name>
<reference evidence="2 3" key="1">
    <citation type="journal article" date="2023" name="G3 (Bethesda)">
        <title>A chromosome-level genome assembly of Zasmidium syzygii isolated from banana leaves.</title>
        <authorList>
            <person name="van Westerhoven A.C."/>
            <person name="Mehrabi R."/>
            <person name="Talebi R."/>
            <person name="Steentjes M.B.F."/>
            <person name="Corcolon B."/>
            <person name="Chong P.A."/>
            <person name="Kema G.H.J."/>
            <person name="Seidl M.F."/>
        </authorList>
    </citation>
    <scope>NUCLEOTIDE SEQUENCE [LARGE SCALE GENOMIC DNA]</scope>
    <source>
        <strain evidence="2 3">P124</strain>
    </source>
</reference>
<gene>
    <name evidence="2" type="ORF">PRZ48_005424</name>
</gene>
<evidence type="ECO:0000313" key="3">
    <source>
        <dbReference type="Proteomes" id="UP001305779"/>
    </source>
</evidence>
<feature type="signal peptide" evidence="1">
    <location>
        <begin position="1"/>
        <end position="17"/>
    </location>
</feature>
<evidence type="ECO:0000256" key="1">
    <source>
        <dbReference type="SAM" id="SignalP"/>
    </source>
</evidence>